<comment type="domain">
    <text evidence="11">The DHHC domain is required for palmitoyltransferase activity.</text>
</comment>
<comment type="similarity">
    <text evidence="9">Belongs to the DHHC palmitoyltransferase family. PFA5 subfamily.</text>
</comment>
<dbReference type="GO" id="GO:0005783">
    <property type="term" value="C:endoplasmic reticulum"/>
    <property type="evidence" value="ECO:0007669"/>
    <property type="project" value="TreeGrafter"/>
</dbReference>
<evidence type="ECO:0000256" key="7">
    <source>
        <dbReference type="ARBA" id="ARBA00023288"/>
    </source>
</evidence>
<keyword evidence="8 11" id="KW-0012">Acyltransferase</keyword>
<evidence type="ECO:0000256" key="2">
    <source>
        <dbReference type="ARBA" id="ARBA00022679"/>
    </source>
</evidence>
<keyword evidence="5 11" id="KW-0472">Membrane</keyword>
<accession>A0A6A6W9N1</accession>
<dbReference type="InterPro" id="IPR039859">
    <property type="entry name" value="PFA4/ZDH16/20/ERF2-like"/>
</dbReference>
<evidence type="ECO:0000259" key="12">
    <source>
        <dbReference type="Pfam" id="PF01529"/>
    </source>
</evidence>
<evidence type="ECO:0000256" key="10">
    <source>
        <dbReference type="ARBA" id="ARBA00048048"/>
    </source>
</evidence>
<dbReference type="PANTHER" id="PTHR22883">
    <property type="entry name" value="ZINC FINGER DHHC DOMAIN CONTAINING PROTEIN"/>
    <property type="match status" value="1"/>
</dbReference>
<evidence type="ECO:0000256" key="6">
    <source>
        <dbReference type="ARBA" id="ARBA00023139"/>
    </source>
</evidence>
<organism evidence="13 14">
    <name type="scientific">Pseudovirgaria hyperparasitica</name>
    <dbReference type="NCBI Taxonomy" id="470096"/>
    <lineage>
        <taxon>Eukaryota</taxon>
        <taxon>Fungi</taxon>
        <taxon>Dikarya</taxon>
        <taxon>Ascomycota</taxon>
        <taxon>Pezizomycotina</taxon>
        <taxon>Dothideomycetes</taxon>
        <taxon>Dothideomycetes incertae sedis</taxon>
        <taxon>Acrospermales</taxon>
        <taxon>Acrospermaceae</taxon>
        <taxon>Pseudovirgaria</taxon>
    </lineage>
</organism>
<dbReference type="GO" id="GO:0005794">
    <property type="term" value="C:Golgi apparatus"/>
    <property type="evidence" value="ECO:0007669"/>
    <property type="project" value="TreeGrafter"/>
</dbReference>
<dbReference type="GO" id="GO:0019706">
    <property type="term" value="F:protein-cysteine S-palmitoyltransferase activity"/>
    <property type="evidence" value="ECO:0007669"/>
    <property type="project" value="UniProtKB-EC"/>
</dbReference>
<evidence type="ECO:0000256" key="3">
    <source>
        <dbReference type="ARBA" id="ARBA00022692"/>
    </source>
</evidence>
<keyword evidence="4 11" id="KW-1133">Transmembrane helix</keyword>
<keyword evidence="14" id="KW-1185">Reference proteome</keyword>
<evidence type="ECO:0000256" key="11">
    <source>
        <dbReference type="RuleBase" id="RU079119"/>
    </source>
</evidence>
<dbReference type="Pfam" id="PF01529">
    <property type="entry name" value="DHHC"/>
    <property type="match status" value="1"/>
</dbReference>
<dbReference type="RefSeq" id="XP_033601320.1">
    <property type="nucleotide sequence ID" value="XM_033746813.1"/>
</dbReference>
<dbReference type="PANTHER" id="PTHR22883:SF23">
    <property type="entry name" value="PALMITOYLTRANSFERASE ZDHHC6"/>
    <property type="match status" value="1"/>
</dbReference>
<gene>
    <name evidence="13" type="ORF">EJ05DRAFT_499306</name>
</gene>
<feature type="transmembrane region" description="Helical" evidence="11">
    <location>
        <begin position="52"/>
        <end position="71"/>
    </location>
</feature>
<dbReference type="PROSITE" id="PS50216">
    <property type="entry name" value="DHHC"/>
    <property type="match status" value="1"/>
</dbReference>
<protein>
    <recommendedName>
        <fullName evidence="11">Palmitoyltransferase</fullName>
        <ecNumber evidence="11">2.3.1.225</ecNumber>
    </recommendedName>
</protein>
<evidence type="ECO:0000256" key="5">
    <source>
        <dbReference type="ARBA" id="ARBA00023136"/>
    </source>
</evidence>
<keyword evidence="3 11" id="KW-0812">Transmembrane</keyword>
<comment type="catalytic activity">
    <reaction evidence="10 11">
        <text>L-cysteinyl-[protein] + hexadecanoyl-CoA = S-hexadecanoyl-L-cysteinyl-[protein] + CoA</text>
        <dbReference type="Rhea" id="RHEA:36683"/>
        <dbReference type="Rhea" id="RHEA-COMP:10131"/>
        <dbReference type="Rhea" id="RHEA-COMP:11032"/>
        <dbReference type="ChEBI" id="CHEBI:29950"/>
        <dbReference type="ChEBI" id="CHEBI:57287"/>
        <dbReference type="ChEBI" id="CHEBI:57379"/>
        <dbReference type="ChEBI" id="CHEBI:74151"/>
        <dbReference type="EC" id="2.3.1.225"/>
    </reaction>
</comment>
<comment type="subcellular location">
    <subcellularLocation>
        <location evidence="1">Membrane</location>
        <topology evidence="1">Multi-pass membrane protein</topology>
    </subcellularLocation>
</comment>
<dbReference type="InterPro" id="IPR001594">
    <property type="entry name" value="Palmitoyltrfase_DHHC"/>
</dbReference>
<keyword evidence="6" id="KW-0564">Palmitate</keyword>
<evidence type="ECO:0000256" key="1">
    <source>
        <dbReference type="ARBA" id="ARBA00004141"/>
    </source>
</evidence>
<keyword evidence="2 11" id="KW-0808">Transferase</keyword>
<dbReference type="GeneID" id="54487867"/>
<dbReference type="EMBL" id="ML996570">
    <property type="protein sequence ID" value="KAF2758869.1"/>
    <property type="molecule type" value="Genomic_DNA"/>
</dbReference>
<evidence type="ECO:0000313" key="14">
    <source>
        <dbReference type="Proteomes" id="UP000799437"/>
    </source>
</evidence>
<dbReference type="GO" id="GO:0006612">
    <property type="term" value="P:protein targeting to membrane"/>
    <property type="evidence" value="ECO:0007669"/>
    <property type="project" value="TreeGrafter"/>
</dbReference>
<keyword evidence="7" id="KW-0449">Lipoprotein</keyword>
<evidence type="ECO:0000256" key="4">
    <source>
        <dbReference type="ARBA" id="ARBA00022989"/>
    </source>
</evidence>
<evidence type="ECO:0000256" key="8">
    <source>
        <dbReference type="ARBA" id="ARBA00023315"/>
    </source>
</evidence>
<evidence type="ECO:0000313" key="13">
    <source>
        <dbReference type="EMBL" id="KAF2758869.1"/>
    </source>
</evidence>
<proteinExistence type="inferred from homology"/>
<feature type="domain" description="Palmitoyltransferase DHHC" evidence="12">
    <location>
        <begin position="121"/>
        <end position="238"/>
    </location>
</feature>
<dbReference type="Proteomes" id="UP000799437">
    <property type="component" value="Unassembled WGS sequence"/>
</dbReference>
<dbReference type="AlphaFoldDB" id="A0A6A6W9N1"/>
<dbReference type="EC" id="2.3.1.225" evidence="11"/>
<feature type="transmembrane region" description="Helical" evidence="11">
    <location>
        <begin position="168"/>
        <end position="188"/>
    </location>
</feature>
<dbReference type="GO" id="GO:0016020">
    <property type="term" value="C:membrane"/>
    <property type="evidence" value="ECO:0007669"/>
    <property type="project" value="UniProtKB-SubCell"/>
</dbReference>
<dbReference type="OrthoDB" id="331948at2759"/>
<sequence length="324" mass="36170">MSQGERVASRIVVWTALVVPFLVIGIATYESYLLIGQFAANYLLRQGRDGPAIAIIVVTVILYFAWFLPYFRILSTLGTNPGLIPFGPDDASPLSYRGGLDEFYNKAAYICVSVDEKLPIWCYTCKNWKPDRTHHCSELGRCVRKMDHFCPWVGGCLGETTYKFFIQFLAYAFLDCLFCLITSAVLVAERKRVTGSIPGQWVVAIVLPAVFGFFCFGMLATHIPMLLANRTTIEVLNKSHVVHWLAIGTGADRVAKNTSPGENVWDLGPLLNCKQVLGDSYVDWFLPIRNSPCLKKDAEGEFVFGPVVQRLRGESGLEEKKPVL</sequence>
<feature type="transmembrane region" description="Helical" evidence="11">
    <location>
        <begin position="12"/>
        <end position="32"/>
    </location>
</feature>
<evidence type="ECO:0000256" key="9">
    <source>
        <dbReference type="ARBA" id="ARBA00038298"/>
    </source>
</evidence>
<reference evidence="13" key="1">
    <citation type="journal article" date="2020" name="Stud. Mycol.">
        <title>101 Dothideomycetes genomes: a test case for predicting lifestyles and emergence of pathogens.</title>
        <authorList>
            <person name="Haridas S."/>
            <person name="Albert R."/>
            <person name="Binder M."/>
            <person name="Bloem J."/>
            <person name="Labutti K."/>
            <person name="Salamov A."/>
            <person name="Andreopoulos B."/>
            <person name="Baker S."/>
            <person name="Barry K."/>
            <person name="Bills G."/>
            <person name="Bluhm B."/>
            <person name="Cannon C."/>
            <person name="Castanera R."/>
            <person name="Culley D."/>
            <person name="Daum C."/>
            <person name="Ezra D."/>
            <person name="Gonzalez J."/>
            <person name="Henrissat B."/>
            <person name="Kuo A."/>
            <person name="Liang C."/>
            <person name="Lipzen A."/>
            <person name="Lutzoni F."/>
            <person name="Magnuson J."/>
            <person name="Mondo S."/>
            <person name="Nolan M."/>
            <person name="Ohm R."/>
            <person name="Pangilinan J."/>
            <person name="Park H.-J."/>
            <person name="Ramirez L."/>
            <person name="Alfaro M."/>
            <person name="Sun H."/>
            <person name="Tritt A."/>
            <person name="Yoshinaga Y."/>
            <person name="Zwiers L.-H."/>
            <person name="Turgeon B."/>
            <person name="Goodwin S."/>
            <person name="Spatafora J."/>
            <person name="Crous P."/>
            <person name="Grigoriev I."/>
        </authorList>
    </citation>
    <scope>NUCLEOTIDE SEQUENCE</scope>
    <source>
        <strain evidence="13">CBS 121739</strain>
    </source>
</reference>
<name>A0A6A6W9N1_9PEZI</name>
<feature type="transmembrane region" description="Helical" evidence="11">
    <location>
        <begin position="200"/>
        <end position="220"/>
    </location>
</feature>